<reference evidence="2 3" key="1">
    <citation type="journal article" date="2023" name="Res Sq">
        <title>Genomic and morphological characterization of Knufia obscura isolated from the Mars 2020 spacecraft assembly facility.</title>
        <authorList>
            <person name="Chander A.M."/>
            <person name="Teixeira M.M."/>
            <person name="Singh N.K."/>
            <person name="Williams M.P."/>
            <person name="Parker C.W."/>
            <person name="Leo P."/>
            <person name="Stajich J.E."/>
            <person name="Torok T."/>
            <person name="Tighe S."/>
            <person name="Mason C.E."/>
            <person name="Venkateswaran K."/>
        </authorList>
    </citation>
    <scope>NUCLEOTIDE SEQUENCE [LARGE SCALE GENOMIC DNA]</scope>
    <source>
        <strain evidence="2 3">CCFEE 5817</strain>
    </source>
</reference>
<dbReference type="EMBL" id="JAVHJV010000009">
    <property type="protein sequence ID" value="KAK5940091.1"/>
    <property type="molecule type" value="Genomic_DNA"/>
</dbReference>
<evidence type="ECO:0000313" key="2">
    <source>
        <dbReference type="EMBL" id="KAK5940091.1"/>
    </source>
</evidence>
<sequence>MMFLISLVLTTSVALTAALPVSLDPRTAGQKFLASQAAANNLLDGKGAGIDVHKYYSGDGSADAGWPKMSDWVSFQNMFDSNAEIMKKACTNLDMPPGSDTTNEEIALIWDGIQNAAIASGVDHRFILAIMMQESKGCVRVYKTANGNGNPGLMQDHEGAYNCNPMLKGDYTRMVKPCPADQINGMVQDGVGGTTVGAGLAEYLNNAVDTGTNAGTADMNDGNAQVYYQAARHYNSGSVNYANLDIGFSSNPCYAMDIANRLTGWLSAPASCNPGY</sequence>
<dbReference type="RefSeq" id="XP_064728181.1">
    <property type="nucleotide sequence ID" value="XM_064875917.1"/>
</dbReference>
<protein>
    <submittedName>
        <fullName evidence="2">Uncharacterized protein</fullName>
    </submittedName>
</protein>
<dbReference type="GeneID" id="90000958"/>
<accession>A0ABR0RHH6</accession>
<feature type="chain" id="PRO_5047127884" evidence="1">
    <location>
        <begin position="19"/>
        <end position="276"/>
    </location>
</feature>
<comment type="caution">
    <text evidence="2">The sequence shown here is derived from an EMBL/GenBank/DDBJ whole genome shotgun (WGS) entry which is preliminary data.</text>
</comment>
<evidence type="ECO:0000256" key="1">
    <source>
        <dbReference type="SAM" id="SignalP"/>
    </source>
</evidence>
<proteinExistence type="predicted"/>
<feature type="signal peptide" evidence="1">
    <location>
        <begin position="1"/>
        <end position="18"/>
    </location>
</feature>
<keyword evidence="1" id="KW-0732">Signal</keyword>
<dbReference type="Gene3D" id="1.10.530.10">
    <property type="match status" value="1"/>
</dbReference>
<dbReference type="SUPFAM" id="SSF53955">
    <property type="entry name" value="Lysozyme-like"/>
    <property type="match status" value="1"/>
</dbReference>
<dbReference type="InterPro" id="IPR023346">
    <property type="entry name" value="Lysozyme-like_dom_sf"/>
</dbReference>
<keyword evidence="3" id="KW-1185">Reference proteome</keyword>
<gene>
    <name evidence="2" type="ORF">PMZ80_007509</name>
</gene>
<dbReference type="Proteomes" id="UP001334248">
    <property type="component" value="Unassembled WGS sequence"/>
</dbReference>
<evidence type="ECO:0000313" key="3">
    <source>
        <dbReference type="Proteomes" id="UP001334248"/>
    </source>
</evidence>
<name>A0ABR0RHH6_9EURO</name>
<organism evidence="2 3">
    <name type="scientific">Knufia obscura</name>
    <dbReference type="NCBI Taxonomy" id="1635080"/>
    <lineage>
        <taxon>Eukaryota</taxon>
        <taxon>Fungi</taxon>
        <taxon>Dikarya</taxon>
        <taxon>Ascomycota</taxon>
        <taxon>Pezizomycotina</taxon>
        <taxon>Eurotiomycetes</taxon>
        <taxon>Chaetothyriomycetidae</taxon>
        <taxon>Chaetothyriales</taxon>
        <taxon>Trichomeriaceae</taxon>
        <taxon>Knufia</taxon>
    </lineage>
</organism>